<sequence>MLTRARHIGRHRGKTPAQLKKELDQAGCTLIGLATEIDGLRAERDRLEAQLDAAGIELSGVRDDLSAARKQIRHLDAVVLLRDRKIDDLNRKIDVGVKAEHVISKTQELDGEEIRRHLHASPQAAVTNPGTVRQTSWGRDGEGVA</sequence>
<feature type="compositionally biased region" description="Polar residues" evidence="2">
    <location>
        <begin position="124"/>
        <end position="137"/>
    </location>
</feature>
<organism evidence="3 4">
    <name type="scientific">Streptomyces venezuelae</name>
    <dbReference type="NCBI Taxonomy" id="54571"/>
    <lineage>
        <taxon>Bacteria</taxon>
        <taxon>Bacillati</taxon>
        <taxon>Actinomycetota</taxon>
        <taxon>Actinomycetes</taxon>
        <taxon>Kitasatosporales</taxon>
        <taxon>Streptomycetaceae</taxon>
        <taxon>Streptomyces</taxon>
    </lineage>
</organism>
<name>A0A5P2B7Y7_STRVZ</name>
<accession>A0A5P2B7Y7</accession>
<keyword evidence="4" id="KW-1185">Reference proteome</keyword>
<keyword evidence="1" id="KW-0175">Coiled coil</keyword>
<feature type="region of interest" description="Disordered" evidence="2">
    <location>
        <begin position="121"/>
        <end position="145"/>
    </location>
</feature>
<protein>
    <submittedName>
        <fullName evidence="3">Uncharacterized protein</fullName>
    </submittedName>
</protein>
<proteinExistence type="predicted"/>
<feature type="coiled-coil region" evidence="1">
    <location>
        <begin position="30"/>
        <end position="64"/>
    </location>
</feature>
<dbReference type="AlphaFoldDB" id="A0A5P2B7Y7"/>
<evidence type="ECO:0000313" key="4">
    <source>
        <dbReference type="Proteomes" id="UP000323046"/>
    </source>
</evidence>
<evidence type="ECO:0000256" key="2">
    <source>
        <dbReference type="SAM" id="MobiDB-lite"/>
    </source>
</evidence>
<reference evidence="3 4" key="1">
    <citation type="submission" date="2018-05" db="EMBL/GenBank/DDBJ databases">
        <title>Streptomyces venezuelae.</title>
        <authorList>
            <person name="Kim W."/>
            <person name="Lee N."/>
            <person name="Cho B.-K."/>
        </authorList>
    </citation>
    <scope>NUCLEOTIDE SEQUENCE [LARGE SCALE GENOMIC DNA]</scope>
    <source>
        <strain evidence="3 4">ATCC 14583</strain>
    </source>
</reference>
<dbReference type="Proteomes" id="UP000323046">
    <property type="component" value="Chromosome"/>
</dbReference>
<evidence type="ECO:0000313" key="3">
    <source>
        <dbReference type="EMBL" id="QES25898.1"/>
    </source>
</evidence>
<dbReference type="EMBL" id="CP029193">
    <property type="protein sequence ID" value="QES25898.1"/>
    <property type="molecule type" value="Genomic_DNA"/>
</dbReference>
<gene>
    <name evidence="3" type="ORF">DEJ47_04990</name>
</gene>
<evidence type="ECO:0000256" key="1">
    <source>
        <dbReference type="SAM" id="Coils"/>
    </source>
</evidence>